<keyword evidence="3" id="KW-0812">Transmembrane</keyword>
<dbReference type="AlphaFoldDB" id="A0A7C4CGM0"/>
<accession>A0A7C4CGM0</accession>
<protein>
    <submittedName>
        <fullName evidence="4">HAMP domain-containing protein</fullName>
    </submittedName>
</protein>
<dbReference type="PANTHER" id="PTHR43531">
    <property type="entry name" value="PROTEIN ICFG"/>
    <property type="match status" value="1"/>
</dbReference>
<evidence type="ECO:0000256" key="3">
    <source>
        <dbReference type="SAM" id="Phobius"/>
    </source>
</evidence>
<keyword evidence="1" id="KW-0145">Chemotaxis</keyword>
<dbReference type="GO" id="GO:0006935">
    <property type="term" value="P:chemotaxis"/>
    <property type="evidence" value="ECO:0007669"/>
    <property type="project" value="UniProtKB-KW"/>
</dbReference>
<dbReference type="PANTHER" id="PTHR43531:SF11">
    <property type="entry name" value="METHYL-ACCEPTING CHEMOTAXIS PROTEIN 3"/>
    <property type="match status" value="1"/>
</dbReference>
<dbReference type="GO" id="GO:0004888">
    <property type="term" value="F:transmembrane signaling receptor activity"/>
    <property type="evidence" value="ECO:0007669"/>
    <property type="project" value="TreeGrafter"/>
</dbReference>
<dbReference type="Gene3D" id="6.10.340.10">
    <property type="match status" value="1"/>
</dbReference>
<feature type="transmembrane region" description="Helical" evidence="3">
    <location>
        <begin position="34"/>
        <end position="56"/>
    </location>
</feature>
<dbReference type="GO" id="GO:0005886">
    <property type="term" value="C:plasma membrane"/>
    <property type="evidence" value="ECO:0007669"/>
    <property type="project" value="TreeGrafter"/>
</dbReference>
<keyword evidence="3" id="KW-1133">Transmembrane helix</keyword>
<evidence type="ECO:0000313" key="4">
    <source>
        <dbReference type="EMBL" id="HGU41150.1"/>
    </source>
</evidence>
<evidence type="ECO:0000256" key="1">
    <source>
        <dbReference type="ARBA" id="ARBA00022500"/>
    </source>
</evidence>
<gene>
    <name evidence="4" type="ORF">ENT77_08140</name>
</gene>
<dbReference type="EMBL" id="DSZY01000038">
    <property type="protein sequence ID" value="HGU41150.1"/>
    <property type="molecule type" value="Genomic_DNA"/>
</dbReference>
<keyword evidence="3" id="KW-0472">Membrane</keyword>
<feature type="transmembrane region" description="Helical" evidence="3">
    <location>
        <begin position="106"/>
        <end position="131"/>
    </location>
</feature>
<proteinExistence type="inferred from homology"/>
<name>A0A7C4CGM0_9BACT</name>
<dbReference type="InterPro" id="IPR051310">
    <property type="entry name" value="MCP_chemotaxis"/>
</dbReference>
<comment type="similarity">
    <text evidence="2">Belongs to the methyl-accepting chemotaxis (MCP) protein family.</text>
</comment>
<sequence>MVAYRWPKVCVVRCTSCASTCLGEVSTISLKVKFLLISLLPMLVLFLVGIYGGSVFRRSVRDFESVLENYGMIVKTLDQEEIVSQFERERVNFEQKINVFRKRINVISYLVPIVVLVSSSAVILLFVSHWLRYLQPVLEASKSLRKNDLTIEIKEVHRQDELGTLLNEFKASMEYLRNNLRQVHNEAVMVADSVTKLSSENESIARYMTIIVD</sequence>
<organism evidence="4">
    <name type="scientific">Fervidobacterium thailandense</name>
    <dbReference type="NCBI Taxonomy" id="1008305"/>
    <lineage>
        <taxon>Bacteria</taxon>
        <taxon>Thermotogati</taxon>
        <taxon>Thermotogota</taxon>
        <taxon>Thermotogae</taxon>
        <taxon>Thermotogales</taxon>
        <taxon>Fervidobacteriaceae</taxon>
        <taxon>Fervidobacterium</taxon>
    </lineage>
</organism>
<comment type="caution">
    <text evidence="4">The sequence shown here is derived from an EMBL/GenBank/DDBJ whole genome shotgun (WGS) entry which is preliminary data.</text>
</comment>
<dbReference type="SUPFAM" id="SSF158472">
    <property type="entry name" value="HAMP domain-like"/>
    <property type="match status" value="1"/>
</dbReference>
<evidence type="ECO:0000256" key="2">
    <source>
        <dbReference type="ARBA" id="ARBA00029447"/>
    </source>
</evidence>
<reference evidence="4" key="1">
    <citation type="journal article" date="2020" name="mSystems">
        <title>Genome- and Community-Level Interaction Insights into Carbon Utilization and Element Cycling Functions of Hydrothermarchaeota in Hydrothermal Sediment.</title>
        <authorList>
            <person name="Zhou Z."/>
            <person name="Liu Y."/>
            <person name="Xu W."/>
            <person name="Pan J."/>
            <person name="Luo Z.H."/>
            <person name="Li M."/>
        </authorList>
    </citation>
    <scope>NUCLEOTIDE SEQUENCE [LARGE SCALE GENOMIC DNA]</scope>
    <source>
        <strain evidence="4">SpSt-609</strain>
    </source>
</reference>